<organism evidence="3 4">
    <name type="scientific">Paenibacillus baimaensis</name>
    <dbReference type="NCBI Taxonomy" id="2982185"/>
    <lineage>
        <taxon>Bacteria</taxon>
        <taxon>Bacillati</taxon>
        <taxon>Bacillota</taxon>
        <taxon>Bacilli</taxon>
        <taxon>Bacillales</taxon>
        <taxon>Paenibacillaceae</taxon>
        <taxon>Paenibacillus</taxon>
    </lineage>
</organism>
<keyword evidence="2" id="KW-0732">Signal</keyword>
<dbReference type="RefSeq" id="WP_262685007.1">
    <property type="nucleotide sequence ID" value="NZ_JAOQIO010000067.1"/>
</dbReference>
<dbReference type="PROSITE" id="PS51257">
    <property type="entry name" value="PROKAR_LIPOPROTEIN"/>
    <property type="match status" value="1"/>
</dbReference>
<keyword evidence="4" id="KW-1185">Reference proteome</keyword>
<feature type="signal peptide" evidence="2">
    <location>
        <begin position="1"/>
        <end position="17"/>
    </location>
</feature>
<evidence type="ECO:0000313" key="3">
    <source>
        <dbReference type="EMBL" id="MCU6793775.1"/>
    </source>
</evidence>
<reference evidence="3 4" key="1">
    <citation type="submission" date="2022-09" db="EMBL/GenBank/DDBJ databases">
        <authorList>
            <person name="Han X.L."/>
            <person name="Wang Q."/>
            <person name="Lu T."/>
        </authorList>
    </citation>
    <scope>NUCLEOTIDE SEQUENCE [LARGE SCALE GENOMIC DNA]</scope>
    <source>
        <strain evidence="3 4">WQ 127069</strain>
    </source>
</reference>
<dbReference type="PANTHER" id="PTHR43649">
    <property type="entry name" value="ARABINOSE-BINDING PROTEIN-RELATED"/>
    <property type="match status" value="1"/>
</dbReference>
<sequence length="524" mass="58056">MKWWSKGLIVSALLVSAVGCTDGSNESAGQAGGEKREGSSSSAAPGSNTTLKSEKPIEISWLSFDFPQADGSIGQKFIEEKFNVKLKNIRIDRTNWKDQLNVFLASGEVPDVWLLWGITDVDTYSKQGLLSELPVDEIRAKIPELAAFVDEKNQSAWKDGLIAGKSYGIPITNLDGAYPLLPYYNGTWLKAVGYAEPPKTFAEFEDVMYKFRNNDPDGNGKKDTYGITGKGATSIADSFQNVFGAFDIAPTYWAMKADGSLQYGLTTEQSRQSLKVLNRWFKDGIIDPEFITADGKKGEFFNRLVGMTTASWTNHGPTVQDQEKQTKSNFFPRVAGKAFAAEGYKGHAPAWGITSNYLGMGIDVGKTPGKKEKIWEVLNAMYSDMDTMMFLTFGEEGVHYDVVNGLPTKKPAVADQLKNMGISSYYGLLPGKAIKFEPKRNPKVDLDWRAKVTADVPMLFNPVKFILPSSGKFPDLNNLEKQYFIKFITGEIDLDGGFEQFIKEWKKAGGEVLTKEANEIYKSK</sequence>
<dbReference type="Proteomes" id="UP001652445">
    <property type="component" value="Unassembled WGS sequence"/>
</dbReference>
<name>A0ABT2UGK9_9BACL</name>
<dbReference type="SUPFAM" id="SSF53850">
    <property type="entry name" value="Periplasmic binding protein-like II"/>
    <property type="match status" value="1"/>
</dbReference>
<feature type="region of interest" description="Disordered" evidence="1">
    <location>
        <begin position="21"/>
        <end position="52"/>
    </location>
</feature>
<dbReference type="InterPro" id="IPR050490">
    <property type="entry name" value="Bact_solute-bd_prot1"/>
</dbReference>
<feature type="chain" id="PRO_5045131450" evidence="2">
    <location>
        <begin position="18"/>
        <end position="524"/>
    </location>
</feature>
<dbReference type="EMBL" id="JAOQIO010000067">
    <property type="protein sequence ID" value="MCU6793775.1"/>
    <property type="molecule type" value="Genomic_DNA"/>
</dbReference>
<proteinExistence type="predicted"/>
<dbReference type="PANTHER" id="PTHR43649:SF12">
    <property type="entry name" value="DIACETYLCHITOBIOSE BINDING PROTEIN DASA"/>
    <property type="match status" value="1"/>
</dbReference>
<protein>
    <submittedName>
        <fullName evidence="3">Extracellular solute-binding protein</fullName>
    </submittedName>
</protein>
<accession>A0ABT2UGK9</accession>
<dbReference type="Gene3D" id="3.40.190.10">
    <property type="entry name" value="Periplasmic binding protein-like II"/>
    <property type="match status" value="3"/>
</dbReference>
<gene>
    <name evidence="3" type="ORF">OB236_16845</name>
</gene>
<feature type="compositionally biased region" description="Polar residues" evidence="1">
    <location>
        <begin position="39"/>
        <end position="51"/>
    </location>
</feature>
<comment type="caution">
    <text evidence="3">The sequence shown here is derived from an EMBL/GenBank/DDBJ whole genome shotgun (WGS) entry which is preliminary data.</text>
</comment>
<evidence type="ECO:0000256" key="1">
    <source>
        <dbReference type="SAM" id="MobiDB-lite"/>
    </source>
</evidence>
<evidence type="ECO:0000313" key="4">
    <source>
        <dbReference type="Proteomes" id="UP001652445"/>
    </source>
</evidence>
<evidence type="ECO:0000256" key="2">
    <source>
        <dbReference type="SAM" id="SignalP"/>
    </source>
</evidence>